<evidence type="ECO:0000313" key="2">
    <source>
        <dbReference type="EMBL" id="OFE12942.1"/>
    </source>
</evidence>
<dbReference type="PANTHER" id="PTHR43685:SF11">
    <property type="entry name" value="GLYCOSYLTRANSFERASE TAGX-RELATED"/>
    <property type="match status" value="1"/>
</dbReference>
<dbReference type="CDD" id="cd04196">
    <property type="entry name" value="GT_2_like_d"/>
    <property type="match status" value="1"/>
</dbReference>
<dbReference type="Proteomes" id="UP000175669">
    <property type="component" value="Unassembled WGS sequence"/>
</dbReference>
<dbReference type="AlphaFoldDB" id="A0A1E8CKW1"/>
<sequence>MTDQHGLPDILVLMPVYNGAAFLAEQLDSILGQSHRNFLLLARDDGSSDHSVQILQAYAGKFPDRISLIHDSLGNLGASASFGLLLQHALTLIDNRPASPPCYVALADQDDWWHADKLACCLQRMKQLEATSATIPALVHSDLRVVDKAGQLLAPSLAAYQMLRVQHTGFVAQLVSNTLTGCTALMNTALVRKALPIPAEAVMHDWWLSLVASAFGHRYFEPSALVDYRQHGGNTLGARAASRSGFRFRRLQTLLANNDTQDASELFRTLAVQAVCFDQRYGAEVGPTRRWALRRVAALKHASALVRRLSFRLLRRL</sequence>
<dbReference type="RefSeq" id="WP_070116551.1">
    <property type="nucleotide sequence ID" value="NZ_MASR01000001.1"/>
</dbReference>
<feature type="domain" description="Glycosyltransferase 2-like" evidence="1">
    <location>
        <begin position="12"/>
        <end position="149"/>
    </location>
</feature>
<dbReference type="InterPro" id="IPR050834">
    <property type="entry name" value="Glycosyltransf_2"/>
</dbReference>
<proteinExistence type="predicted"/>
<accession>A0A1E8CKW1</accession>
<dbReference type="Gene3D" id="3.90.550.10">
    <property type="entry name" value="Spore Coat Polysaccharide Biosynthesis Protein SpsA, Chain A"/>
    <property type="match status" value="1"/>
</dbReference>
<dbReference type="EMBL" id="MASR01000001">
    <property type="protein sequence ID" value="OFE12942.1"/>
    <property type="molecule type" value="Genomic_DNA"/>
</dbReference>
<dbReference type="SUPFAM" id="SSF53448">
    <property type="entry name" value="Nucleotide-diphospho-sugar transferases"/>
    <property type="match status" value="1"/>
</dbReference>
<name>A0A1E8CKW1_9GAMM</name>
<keyword evidence="3" id="KW-1185">Reference proteome</keyword>
<dbReference type="PANTHER" id="PTHR43685">
    <property type="entry name" value="GLYCOSYLTRANSFERASE"/>
    <property type="match status" value="1"/>
</dbReference>
<comment type="caution">
    <text evidence="2">The sequence shown here is derived from an EMBL/GenBank/DDBJ whole genome shotgun (WGS) entry which is preliminary data.</text>
</comment>
<protein>
    <recommendedName>
        <fullName evidence="1">Glycosyltransferase 2-like domain-containing protein</fullName>
    </recommendedName>
</protein>
<organism evidence="2 3">
    <name type="scientific">Pseudohongiella acticola</name>
    <dbReference type="NCBI Taxonomy" id="1524254"/>
    <lineage>
        <taxon>Bacteria</taxon>
        <taxon>Pseudomonadati</taxon>
        <taxon>Pseudomonadota</taxon>
        <taxon>Gammaproteobacteria</taxon>
        <taxon>Pseudomonadales</taxon>
        <taxon>Pseudohongiellaceae</taxon>
        <taxon>Pseudohongiella</taxon>
    </lineage>
</organism>
<evidence type="ECO:0000259" key="1">
    <source>
        <dbReference type="Pfam" id="PF00535"/>
    </source>
</evidence>
<gene>
    <name evidence="2" type="ORF">PHACT_07150</name>
</gene>
<dbReference type="STRING" id="1524254.PHACT_07150"/>
<reference evidence="3" key="1">
    <citation type="submission" date="2016-07" db="EMBL/GenBank/DDBJ databases">
        <authorList>
            <person name="Florea S."/>
            <person name="Webb J.S."/>
            <person name="Jaromczyk J."/>
            <person name="Schardl C.L."/>
        </authorList>
    </citation>
    <scope>NUCLEOTIDE SEQUENCE [LARGE SCALE GENOMIC DNA]</scope>
    <source>
        <strain evidence="3">KCTC 42131</strain>
    </source>
</reference>
<dbReference type="InterPro" id="IPR029044">
    <property type="entry name" value="Nucleotide-diphossugar_trans"/>
</dbReference>
<dbReference type="Pfam" id="PF00535">
    <property type="entry name" value="Glycos_transf_2"/>
    <property type="match status" value="1"/>
</dbReference>
<dbReference type="InterPro" id="IPR001173">
    <property type="entry name" value="Glyco_trans_2-like"/>
</dbReference>
<evidence type="ECO:0000313" key="3">
    <source>
        <dbReference type="Proteomes" id="UP000175669"/>
    </source>
</evidence>